<proteinExistence type="predicted"/>
<gene>
    <name evidence="2" type="ORF">MA16_Dca007590</name>
</gene>
<reference evidence="2 3" key="2">
    <citation type="journal article" date="2017" name="Nature">
        <title>The Apostasia genome and the evolution of orchids.</title>
        <authorList>
            <person name="Zhang G.Q."/>
            <person name="Liu K.W."/>
            <person name="Li Z."/>
            <person name="Lohaus R."/>
            <person name="Hsiao Y.Y."/>
            <person name="Niu S.C."/>
            <person name="Wang J.Y."/>
            <person name="Lin Y.C."/>
            <person name="Xu Q."/>
            <person name="Chen L.J."/>
            <person name="Yoshida K."/>
            <person name="Fujiwara S."/>
            <person name="Wang Z.W."/>
            <person name="Zhang Y.Q."/>
            <person name="Mitsuda N."/>
            <person name="Wang M."/>
            <person name="Liu G.H."/>
            <person name="Pecoraro L."/>
            <person name="Huang H.X."/>
            <person name="Xiao X.J."/>
            <person name="Lin M."/>
            <person name="Wu X.Y."/>
            <person name="Wu W.L."/>
            <person name="Chen Y.Y."/>
            <person name="Chang S.B."/>
            <person name="Sakamoto S."/>
            <person name="Ohme-Takagi M."/>
            <person name="Yagi M."/>
            <person name="Zeng S.J."/>
            <person name="Shen C.Y."/>
            <person name="Yeh C.M."/>
            <person name="Luo Y.B."/>
            <person name="Tsai W.C."/>
            <person name="Van de Peer Y."/>
            <person name="Liu Z.J."/>
        </authorList>
    </citation>
    <scope>NUCLEOTIDE SEQUENCE [LARGE SCALE GENOMIC DNA]</scope>
    <source>
        <tissue evidence="2">The whole plant</tissue>
    </source>
</reference>
<dbReference type="EMBL" id="KZ502795">
    <property type="protein sequence ID" value="PKU73027.1"/>
    <property type="molecule type" value="Genomic_DNA"/>
</dbReference>
<evidence type="ECO:0000259" key="1">
    <source>
        <dbReference type="Pfam" id="PF14291"/>
    </source>
</evidence>
<dbReference type="InterPro" id="IPR025398">
    <property type="entry name" value="DUF4371"/>
</dbReference>
<reference evidence="2 3" key="1">
    <citation type="journal article" date="2016" name="Sci. Rep.">
        <title>The Dendrobium catenatum Lindl. genome sequence provides insights into polysaccharide synthase, floral development and adaptive evolution.</title>
        <authorList>
            <person name="Zhang G.Q."/>
            <person name="Xu Q."/>
            <person name="Bian C."/>
            <person name="Tsai W.C."/>
            <person name="Yeh C.M."/>
            <person name="Liu K.W."/>
            <person name="Yoshida K."/>
            <person name="Zhang L.S."/>
            <person name="Chang S.B."/>
            <person name="Chen F."/>
            <person name="Shi Y."/>
            <person name="Su Y.Y."/>
            <person name="Zhang Y.Q."/>
            <person name="Chen L.J."/>
            <person name="Yin Y."/>
            <person name="Lin M."/>
            <person name="Huang H."/>
            <person name="Deng H."/>
            <person name="Wang Z.W."/>
            <person name="Zhu S.L."/>
            <person name="Zhao X."/>
            <person name="Deng C."/>
            <person name="Niu S.C."/>
            <person name="Huang J."/>
            <person name="Wang M."/>
            <person name="Liu G.H."/>
            <person name="Yang H.J."/>
            <person name="Xiao X.J."/>
            <person name="Hsiao Y.Y."/>
            <person name="Wu W.L."/>
            <person name="Chen Y.Y."/>
            <person name="Mitsuda N."/>
            <person name="Ohme-Takagi M."/>
            <person name="Luo Y.B."/>
            <person name="Van de Peer Y."/>
            <person name="Liu Z.J."/>
        </authorList>
    </citation>
    <scope>NUCLEOTIDE SEQUENCE [LARGE SCALE GENOMIC DNA]</scope>
    <source>
        <tissue evidence="2">The whole plant</tissue>
    </source>
</reference>
<sequence length="61" mass="6955">MNLMMFLKRKQLAVIGRYVDSLGQVIERFIGIKHVASTNDVALKEAMEDILVKHSLSINRI</sequence>
<accession>A0A2I0WBJ4</accession>
<name>A0A2I0WBJ4_9ASPA</name>
<evidence type="ECO:0000313" key="3">
    <source>
        <dbReference type="Proteomes" id="UP000233837"/>
    </source>
</evidence>
<keyword evidence="3" id="KW-1185">Reference proteome</keyword>
<dbReference type="Proteomes" id="UP000233837">
    <property type="component" value="Unassembled WGS sequence"/>
</dbReference>
<evidence type="ECO:0000313" key="2">
    <source>
        <dbReference type="EMBL" id="PKU73027.1"/>
    </source>
</evidence>
<dbReference type="PANTHER" id="PTHR45749:SF36">
    <property type="entry name" value="ZINC FINGER MYM-TYPE PROTEIN 1-LIKE"/>
    <property type="match status" value="1"/>
</dbReference>
<dbReference type="AlphaFoldDB" id="A0A2I0WBJ4"/>
<dbReference type="Pfam" id="PF14291">
    <property type="entry name" value="DUF4371"/>
    <property type="match status" value="1"/>
</dbReference>
<protein>
    <recommendedName>
        <fullName evidence="1">DUF4371 domain-containing protein</fullName>
    </recommendedName>
</protein>
<organism evidence="2 3">
    <name type="scientific">Dendrobium catenatum</name>
    <dbReference type="NCBI Taxonomy" id="906689"/>
    <lineage>
        <taxon>Eukaryota</taxon>
        <taxon>Viridiplantae</taxon>
        <taxon>Streptophyta</taxon>
        <taxon>Embryophyta</taxon>
        <taxon>Tracheophyta</taxon>
        <taxon>Spermatophyta</taxon>
        <taxon>Magnoliopsida</taxon>
        <taxon>Liliopsida</taxon>
        <taxon>Asparagales</taxon>
        <taxon>Orchidaceae</taxon>
        <taxon>Epidendroideae</taxon>
        <taxon>Malaxideae</taxon>
        <taxon>Dendrobiinae</taxon>
        <taxon>Dendrobium</taxon>
    </lineage>
</organism>
<dbReference type="PANTHER" id="PTHR45749">
    <property type="match status" value="1"/>
</dbReference>
<feature type="domain" description="DUF4371" evidence="1">
    <location>
        <begin position="9"/>
        <end position="60"/>
    </location>
</feature>